<keyword evidence="10" id="KW-0626">Porin</keyword>
<dbReference type="EMBL" id="QFZK01000012">
    <property type="protein sequence ID" value="RFO95796.1"/>
    <property type="molecule type" value="Genomic_DNA"/>
</dbReference>
<evidence type="ECO:0000256" key="2">
    <source>
        <dbReference type="ARBA" id="ARBA00009450"/>
    </source>
</evidence>
<evidence type="ECO:0000256" key="8">
    <source>
        <dbReference type="ARBA" id="ARBA00023047"/>
    </source>
</evidence>
<dbReference type="Pfam" id="PF10531">
    <property type="entry name" value="SLBB"/>
    <property type="match status" value="1"/>
</dbReference>
<evidence type="ECO:0000256" key="5">
    <source>
        <dbReference type="ARBA" id="ARBA00022597"/>
    </source>
</evidence>
<evidence type="ECO:0000256" key="9">
    <source>
        <dbReference type="ARBA" id="ARBA00023065"/>
    </source>
</evidence>
<proteinExistence type="inferred from homology"/>
<evidence type="ECO:0000256" key="14">
    <source>
        <dbReference type="ARBA" id="ARBA00023288"/>
    </source>
</evidence>
<dbReference type="GO" id="GO:0015288">
    <property type="term" value="F:porin activity"/>
    <property type="evidence" value="ECO:0007669"/>
    <property type="project" value="UniProtKB-KW"/>
</dbReference>
<keyword evidence="9" id="KW-0406">Ion transport</keyword>
<evidence type="ECO:0000256" key="7">
    <source>
        <dbReference type="ARBA" id="ARBA00022729"/>
    </source>
</evidence>
<evidence type="ECO:0000256" key="6">
    <source>
        <dbReference type="ARBA" id="ARBA00022692"/>
    </source>
</evidence>
<evidence type="ECO:0000256" key="11">
    <source>
        <dbReference type="ARBA" id="ARBA00023136"/>
    </source>
</evidence>
<evidence type="ECO:0000313" key="20">
    <source>
        <dbReference type="Proteomes" id="UP000260665"/>
    </source>
</evidence>
<dbReference type="AlphaFoldDB" id="A0A3E1R8W3"/>
<comment type="caution">
    <text evidence="19">The sequence shown here is derived from an EMBL/GenBank/DDBJ whole genome shotgun (WGS) entry which is preliminary data.</text>
</comment>
<feature type="signal peptide" evidence="15">
    <location>
        <begin position="1"/>
        <end position="30"/>
    </location>
</feature>
<name>A0A3E1R8W3_9BURK</name>
<evidence type="ECO:0000256" key="4">
    <source>
        <dbReference type="ARBA" id="ARBA00022452"/>
    </source>
</evidence>
<dbReference type="RefSeq" id="WP_117179202.1">
    <property type="nucleotide sequence ID" value="NZ_QFZK01000012.1"/>
</dbReference>
<keyword evidence="13" id="KW-0998">Cell outer membrane</keyword>
<feature type="domain" description="Soluble ligand binding" evidence="17">
    <location>
        <begin position="199"/>
        <end position="252"/>
    </location>
</feature>
<dbReference type="Pfam" id="PF02563">
    <property type="entry name" value="Poly_export"/>
    <property type="match status" value="1"/>
</dbReference>
<organism evidence="19 20">
    <name type="scientific">Rhodoferax lacus</name>
    <dbReference type="NCBI Taxonomy" id="2184758"/>
    <lineage>
        <taxon>Bacteria</taxon>
        <taxon>Pseudomonadati</taxon>
        <taxon>Pseudomonadota</taxon>
        <taxon>Betaproteobacteria</taxon>
        <taxon>Burkholderiales</taxon>
        <taxon>Comamonadaceae</taxon>
        <taxon>Rhodoferax</taxon>
    </lineage>
</organism>
<dbReference type="Proteomes" id="UP000260665">
    <property type="component" value="Unassembled WGS sequence"/>
</dbReference>
<dbReference type="GO" id="GO:0046930">
    <property type="term" value="C:pore complex"/>
    <property type="evidence" value="ECO:0007669"/>
    <property type="project" value="UniProtKB-KW"/>
</dbReference>
<evidence type="ECO:0000256" key="10">
    <source>
        <dbReference type="ARBA" id="ARBA00023114"/>
    </source>
</evidence>
<gene>
    <name evidence="19" type="primary">epsE</name>
    <name evidence="19" type="ORF">DIC66_16545</name>
</gene>
<evidence type="ECO:0000259" key="16">
    <source>
        <dbReference type="Pfam" id="PF02563"/>
    </source>
</evidence>
<dbReference type="NCBIfam" id="TIGR03028">
    <property type="entry name" value="EpsE"/>
    <property type="match status" value="1"/>
</dbReference>
<evidence type="ECO:0000259" key="17">
    <source>
        <dbReference type="Pfam" id="PF10531"/>
    </source>
</evidence>
<keyword evidence="5" id="KW-0762">Sugar transport</keyword>
<evidence type="ECO:0000313" key="19">
    <source>
        <dbReference type="EMBL" id="RFO95796.1"/>
    </source>
</evidence>
<dbReference type="PANTHER" id="PTHR33619">
    <property type="entry name" value="POLYSACCHARIDE EXPORT PROTEIN GFCE-RELATED"/>
    <property type="match status" value="1"/>
</dbReference>
<keyword evidence="20" id="KW-1185">Reference proteome</keyword>
<feature type="domain" description="SLBB" evidence="18">
    <location>
        <begin position="114"/>
        <end position="194"/>
    </location>
</feature>
<evidence type="ECO:0000256" key="12">
    <source>
        <dbReference type="ARBA" id="ARBA00023139"/>
    </source>
</evidence>
<keyword evidence="8" id="KW-0625">Polysaccharide transport</keyword>
<protein>
    <submittedName>
        <fullName evidence="19">Polysaccharide export protein EpsE</fullName>
    </submittedName>
</protein>
<feature type="chain" id="PRO_5017620929" evidence="15">
    <location>
        <begin position="31"/>
        <end position="274"/>
    </location>
</feature>
<evidence type="ECO:0000259" key="18">
    <source>
        <dbReference type="Pfam" id="PF22461"/>
    </source>
</evidence>
<sequence length="274" mass="29561">MASKPNIYLTFLQALAAVVVLLGLSGAAAAQDRPDYPLGSGDSLRIQVYQNPDLTIETRMSENGSITYPLIGSVNLAGLSTAAAEKRIADMLQKGGFLQNPQVNITLTQIRGNQVSILGQVQRAGRYPLESANTHLSDMLANAGGIAPGGDDMVIVVGQRNGKPFRKVVDVPSLFLNETPGNDMVLLGGDIIYVHRSPVFYIYGEAQRPGSYRIERGMTFMQALAQGGGPSSRGNEKRLRLNRKAADGSIQQLEPQLTDMVLPDDVIYVKESLF</sequence>
<dbReference type="PANTHER" id="PTHR33619:SF3">
    <property type="entry name" value="POLYSACCHARIDE EXPORT PROTEIN GFCE-RELATED"/>
    <property type="match status" value="1"/>
</dbReference>
<dbReference type="InterPro" id="IPR003715">
    <property type="entry name" value="Poly_export_N"/>
</dbReference>
<dbReference type="InterPro" id="IPR017478">
    <property type="entry name" value="Polysacc_export_EpsE"/>
</dbReference>
<keyword evidence="7 15" id="KW-0732">Signal</keyword>
<keyword evidence="6" id="KW-0812">Transmembrane</keyword>
<keyword evidence="11" id="KW-0472">Membrane</keyword>
<dbReference type="GO" id="GO:0006811">
    <property type="term" value="P:monoatomic ion transport"/>
    <property type="evidence" value="ECO:0007669"/>
    <property type="project" value="UniProtKB-KW"/>
</dbReference>
<evidence type="ECO:0000256" key="15">
    <source>
        <dbReference type="SAM" id="SignalP"/>
    </source>
</evidence>
<comment type="similarity">
    <text evidence="2">Belongs to the BexD/CtrA/VexA family.</text>
</comment>
<feature type="domain" description="Polysaccharide export protein N-terminal" evidence="16">
    <location>
        <begin position="31"/>
        <end position="107"/>
    </location>
</feature>
<keyword evidence="12" id="KW-0564">Palmitate</keyword>
<dbReference type="GO" id="GO:0015159">
    <property type="term" value="F:polysaccharide transmembrane transporter activity"/>
    <property type="evidence" value="ECO:0007669"/>
    <property type="project" value="InterPro"/>
</dbReference>
<keyword evidence="14" id="KW-0449">Lipoprotein</keyword>
<dbReference type="InterPro" id="IPR054765">
    <property type="entry name" value="SLBB_dom"/>
</dbReference>
<evidence type="ECO:0000256" key="1">
    <source>
        <dbReference type="ARBA" id="ARBA00004571"/>
    </source>
</evidence>
<dbReference type="Gene3D" id="3.30.1950.10">
    <property type="entry name" value="wza like domain"/>
    <property type="match status" value="1"/>
</dbReference>
<evidence type="ECO:0000256" key="13">
    <source>
        <dbReference type="ARBA" id="ARBA00023237"/>
    </source>
</evidence>
<dbReference type="GO" id="GO:0009279">
    <property type="term" value="C:cell outer membrane"/>
    <property type="evidence" value="ECO:0007669"/>
    <property type="project" value="UniProtKB-SubCell"/>
</dbReference>
<evidence type="ECO:0000256" key="3">
    <source>
        <dbReference type="ARBA" id="ARBA00022448"/>
    </source>
</evidence>
<reference evidence="19 20" key="1">
    <citation type="submission" date="2018-05" db="EMBL/GenBank/DDBJ databases">
        <title>Rhodoferax soyangensis sp.nov., isolated from an oligotrophic freshwater lake.</title>
        <authorList>
            <person name="Park M."/>
        </authorList>
    </citation>
    <scope>NUCLEOTIDE SEQUENCE [LARGE SCALE GENOMIC DNA]</scope>
    <source>
        <strain evidence="19 20">IMCC26218</strain>
    </source>
</reference>
<dbReference type="Gene3D" id="3.10.560.10">
    <property type="entry name" value="Outer membrane lipoprotein wza domain like"/>
    <property type="match status" value="2"/>
</dbReference>
<keyword evidence="4" id="KW-1134">Transmembrane beta strand</keyword>
<dbReference type="OrthoDB" id="9815244at2"/>
<dbReference type="InterPro" id="IPR049712">
    <property type="entry name" value="Poly_export"/>
</dbReference>
<comment type="subcellular location">
    <subcellularLocation>
        <location evidence="1">Cell outer membrane</location>
        <topology evidence="1">Multi-pass membrane protein</topology>
    </subcellularLocation>
</comment>
<dbReference type="InterPro" id="IPR019554">
    <property type="entry name" value="Soluble_ligand-bd"/>
</dbReference>
<keyword evidence="3" id="KW-0813">Transport</keyword>
<accession>A0A3E1R8W3</accession>
<dbReference type="Pfam" id="PF22461">
    <property type="entry name" value="SLBB_2"/>
    <property type="match status" value="1"/>
</dbReference>